<evidence type="ECO:0000256" key="5">
    <source>
        <dbReference type="ARBA" id="ARBA00022679"/>
    </source>
</evidence>
<dbReference type="CDD" id="cd00082">
    <property type="entry name" value="HisKA"/>
    <property type="match status" value="1"/>
</dbReference>
<comment type="caution">
    <text evidence="11">The sequence shown here is derived from an EMBL/GenBank/DDBJ whole genome shotgun (WGS) entry which is preliminary data.</text>
</comment>
<dbReference type="Pfam" id="PF02518">
    <property type="entry name" value="HATPase_c"/>
    <property type="match status" value="1"/>
</dbReference>
<dbReference type="SUPFAM" id="SSF55874">
    <property type="entry name" value="ATPase domain of HSP90 chaperone/DNA topoisomerase II/histidine kinase"/>
    <property type="match status" value="1"/>
</dbReference>
<feature type="transmembrane region" description="Helical" evidence="8">
    <location>
        <begin position="176"/>
        <end position="195"/>
    </location>
</feature>
<gene>
    <name evidence="11" type="ORF">GTQ48_10545</name>
</gene>
<sequence>MTDKASKLSIRNVFLWTVMSVVTVSLAILSCLSLYMQIDNYRSELNNKAFVLSDFVARTSSQYIFNNKDEGIAKELGHLVAMPYVLNAHVYRKKNRQQANVEVPQIFASYNKVGQLMTGGKEAQLESLLLNPTISDTGDYLEVSTKSFDAETGIHLGWVYLRLSTREFNSLTQRAIFTHLAAVVILLIIAFYTAFKMQLGISNPIKSLTHFLQQTSRHRDYSSRASGSKIQELDTLANAINVMLYRMQEYMEMQQQAEERHRKLNSSLEEMVNERTTALKDANRELIQALEKLHQFQRQIVQNEKMASLGDMVAGVAHEVNTPIGLGVTASTMMLDRLAVIQKGFDDKTLKASAMKRFIDESNENLNIIYRNLNRAAELISSFKQVAVDQSTENSRSFCVEQLVNEILLSLQPRLKKLKHNINVKCDPTLSVETKAGPINQILINLIMNSVIHGFEFMDAGTINIRAELVSDDKLKLVYSDDGKGIPPEIRKRIFDPFVTTKRGQGGSGLGMHLVYNLVTQALLGSITLTSEEGDGVEFVIIFPVSDAKYV</sequence>
<feature type="coiled-coil region" evidence="7">
    <location>
        <begin position="247"/>
        <end position="299"/>
    </location>
</feature>
<dbReference type="InterPro" id="IPR003661">
    <property type="entry name" value="HisK_dim/P_dom"/>
</dbReference>
<keyword evidence="5" id="KW-0808">Transferase</keyword>
<dbReference type="InterPro" id="IPR003594">
    <property type="entry name" value="HATPase_dom"/>
</dbReference>
<dbReference type="Gene3D" id="6.10.340.10">
    <property type="match status" value="1"/>
</dbReference>
<evidence type="ECO:0000256" key="2">
    <source>
        <dbReference type="ARBA" id="ARBA00004370"/>
    </source>
</evidence>
<dbReference type="PROSITE" id="PS50885">
    <property type="entry name" value="HAMP"/>
    <property type="match status" value="1"/>
</dbReference>
<evidence type="ECO:0000313" key="12">
    <source>
        <dbReference type="Proteomes" id="UP000471381"/>
    </source>
</evidence>
<evidence type="ECO:0000256" key="6">
    <source>
        <dbReference type="ARBA" id="ARBA00022777"/>
    </source>
</evidence>
<comment type="subcellular location">
    <subcellularLocation>
        <location evidence="2">Membrane</location>
    </subcellularLocation>
</comment>
<dbReference type="InterPro" id="IPR004358">
    <property type="entry name" value="Sig_transdc_His_kin-like_C"/>
</dbReference>
<evidence type="ECO:0000259" key="10">
    <source>
        <dbReference type="PROSITE" id="PS50885"/>
    </source>
</evidence>
<keyword evidence="8" id="KW-0472">Membrane</keyword>
<dbReference type="PROSITE" id="PS51257">
    <property type="entry name" value="PROKAR_LIPOPROTEIN"/>
    <property type="match status" value="1"/>
</dbReference>
<dbReference type="PANTHER" id="PTHR43065:SF47">
    <property type="match status" value="1"/>
</dbReference>
<accession>A0A6N9TF73</accession>
<feature type="transmembrane region" description="Helical" evidence="8">
    <location>
        <begin position="13"/>
        <end position="35"/>
    </location>
</feature>
<dbReference type="EMBL" id="JAAAWO010000006">
    <property type="protein sequence ID" value="NDW15957.1"/>
    <property type="molecule type" value="Genomic_DNA"/>
</dbReference>
<evidence type="ECO:0000256" key="4">
    <source>
        <dbReference type="ARBA" id="ARBA00022553"/>
    </source>
</evidence>
<dbReference type="RefSeq" id="WP_163106654.1">
    <property type="nucleotide sequence ID" value="NZ_JAAAWO010000006.1"/>
</dbReference>
<evidence type="ECO:0000256" key="7">
    <source>
        <dbReference type="SAM" id="Coils"/>
    </source>
</evidence>
<evidence type="ECO:0000256" key="8">
    <source>
        <dbReference type="SAM" id="Phobius"/>
    </source>
</evidence>
<keyword evidence="4" id="KW-0597">Phosphoprotein</keyword>
<evidence type="ECO:0000259" key="9">
    <source>
        <dbReference type="PROSITE" id="PS50109"/>
    </source>
</evidence>
<proteinExistence type="predicted"/>
<dbReference type="SUPFAM" id="SSF47384">
    <property type="entry name" value="Homodimeric domain of signal transducing histidine kinase"/>
    <property type="match status" value="1"/>
</dbReference>
<dbReference type="GO" id="GO:0016020">
    <property type="term" value="C:membrane"/>
    <property type="evidence" value="ECO:0007669"/>
    <property type="project" value="UniProtKB-SubCell"/>
</dbReference>
<reference evidence="11 12" key="1">
    <citation type="submission" date="2020-01" db="EMBL/GenBank/DDBJ databases">
        <title>Genomes of bacteria type strains.</title>
        <authorList>
            <person name="Chen J."/>
            <person name="Zhu S."/>
            <person name="Yang J."/>
        </authorList>
    </citation>
    <scope>NUCLEOTIDE SEQUENCE [LARGE SCALE GENOMIC DNA]</scope>
    <source>
        <strain evidence="11 12">LMG 24078</strain>
    </source>
</reference>
<dbReference type="AlphaFoldDB" id="A0A6N9TF73"/>
<comment type="catalytic activity">
    <reaction evidence="1">
        <text>ATP + protein L-histidine = ADP + protein N-phospho-L-histidine.</text>
        <dbReference type="EC" id="2.7.13.3"/>
    </reaction>
</comment>
<dbReference type="PRINTS" id="PR00344">
    <property type="entry name" value="BCTRLSENSOR"/>
</dbReference>
<keyword evidence="12" id="KW-1185">Reference proteome</keyword>
<evidence type="ECO:0000256" key="3">
    <source>
        <dbReference type="ARBA" id="ARBA00012438"/>
    </source>
</evidence>
<dbReference type="Gene3D" id="3.30.565.10">
    <property type="entry name" value="Histidine kinase-like ATPase, C-terminal domain"/>
    <property type="match status" value="1"/>
</dbReference>
<dbReference type="PROSITE" id="PS50109">
    <property type="entry name" value="HIS_KIN"/>
    <property type="match status" value="1"/>
</dbReference>
<dbReference type="PANTHER" id="PTHR43065">
    <property type="entry name" value="SENSOR HISTIDINE KINASE"/>
    <property type="match status" value="1"/>
</dbReference>
<organism evidence="11 12">
    <name type="scientific">Alteromonas genovensis</name>
    <dbReference type="NCBI Taxonomy" id="471225"/>
    <lineage>
        <taxon>Bacteria</taxon>
        <taxon>Pseudomonadati</taxon>
        <taxon>Pseudomonadota</taxon>
        <taxon>Gammaproteobacteria</taxon>
        <taxon>Alteromonadales</taxon>
        <taxon>Alteromonadaceae</taxon>
        <taxon>Alteromonas/Salinimonas group</taxon>
        <taxon>Alteromonas</taxon>
    </lineage>
</organism>
<protein>
    <recommendedName>
        <fullName evidence="3">histidine kinase</fullName>
        <ecNumber evidence="3">2.7.13.3</ecNumber>
    </recommendedName>
</protein>
<dbReference type="InterPro" id="IPR036890">
    <property type="entry name" value="HATPase_C_sf"/>
</dbReference>
<dbReference type="InterPro" id="IPR036097">
    <property type="entry name" value="HisK_dim/P_sf"/>
</dbReference>
<dbReference type="InterPro" id="IPR005467">
    <property type="entry name" value="His_kinase_dom"/>
</dbReference>
<dbReference type="EC" id="2.7.13.3" evidence="3"/>
<dbReference type="Gene3D" id="1.10.287.130">
    <property type="match status" value="1"/>
</dbReference>
<feature type="domain" description="HAMP" evidence="10">
    <location>
        <begin position="199"/>
        <end position="252"/>
    </location>
</feature>
<keyword evidence="8" id="KW-1133">Transmembrane helix</keyword>
<evidence type="ECO:0000313" key="11">
    <source>
        <dbReference type="EMBL" id="NDW15957.1"/>
    </source>
</evidence>
<dbReference type="SMART" id="SM00387">
    <property type="entry name" value="HATPase_c"/>
    <property type="match status" value="1"/>
</dbReference>
<evidence type="ECO:0000256" key="1">
    <source>
        <dbReference type="ARBA" id="ARBA00000085"/>
    </source>
</evidence>
<keyword evidence="7" id="KW-0175">Coiled coil</keyword>
<feature type="domain" description="Histidine kinase" evidence="9">
    <location>
        <begin position="315"/>
        <end position="547"/>
    </location>
</feature>
<name>A0A6N9TF73_9ALTE</name>
<keyword evidence="8" id="KW-0812">Transmembrane</keyword>
<dbReference type="InterPro" id="IPR003660">
    <property type="entry name" value="HAMP_dom"/>
</dbReference>
<dbReference type="GO" id="GO:0000155">
    <property type="term" value="F:phosphorelay sensor kinase activity"/>
    <property type="evidence" value="ECO:0007669"/>
    <property type="project" value="InterPro"/>
</dbReference>
<dbReference type="Proteomes" id="UP000471381">
    <property type="component" value="Unassembled WGS sequence"/>
</dbReference>
<keyword evidence="6 11" id="KW-0418">Kinase</keyword>